<evidence type="ECO:0000256" key="1">
    <source>
        <dbReference type="ARBA" id="ARBA00007637"/>
    </source>
</evidence>
<proteinExistence type="inferred from homology"/>
<dbReference type="RefSeq" id="WP_152581499.1">
    <property type="nucleotide sequence ID" value="NZ_JALCMD010000015.1"/>
</dbReference>
<sequence length="304" mass="32583">MNIVVFGGSGFIGSHMVRCLSTDPGNHITVFDHSVAAGQRQGITYVQGSFATGFDFAGLVRGADLVIHLISTSVPGTESGALSEIQRNVIPSVELFQACAECGVKKVVFLSSGGTVYGNSGRQANRETDLPDPINTYGLQKLMIEQALRLCATTGGFDCQIIRLSNPYGPGQNPQGPLGLITKLVYQAINGETIQIFGDGSVVRDFIYIDDAVACIMDVIGNGAPNETVNIGRGVGTSVSEVIETLERVLPIQVNVTHRPGRSVDVPYSVLDIAKYRSFGSVREFVTLADGIRKTYDFFRKGRS</sequence>
<evidence type="ECO:0000313" key="4">
    <source>
        <dbReference type="Proteomes" id="UP000325415"/>
    </source>
</evidence>
<dbReference type="EMBL" id="QDAG01000010">
    <property type="protein sequence ID" value="KAE8126924.1"/>
    <property type="molecule type" value="Genomic_DNA"/>
</dbReference>
<dbReference type="Pfam" id="PF01370">
    <property type="entry name" value="Epimerase"/>
    <property type="match status" value="1"/>
</dbReference>
<accession>A0A5N6S575</accession>
<protein>
    <submittedName>
        <fullName evidence="3">NAD-dependent epimerase/dehydratase family protein</fullName>
    </submittedName>
</protein>
<dbReference type="InterPro" id="IPR001509">
    <property type="entry name" value="Epimerase_deHydtase"/>
</dbReference>
<dbReference type="InterPro" id="IPR036291">
    <property type="entry name" value="NAD(P)-bd_dom_sf"/>
</dbReference>
<dbReference type="SUPFAM" id="SSF51735">
    <property type="entry name" value="NAD(P)-binding Rossmann-fold domains"/>
    <property type="match status" value="1"/>
</dbReference>
<dbReference type="OrthoDB" id="9779041at2"/>
<reference evidence="3 4" key="1">
    <citation type="submission" date="2018-04" db="EMBL/GenBank/DDBJ databases">
        <authorList>
            <person name="Eckel V.P."/>
            <person name="Vogel R.F."/>
        </authorList>
    </citation>
    <scope>NUCLEOTIDE SEQUENCE [LARGE SCALE GENOMIC DNA]</scope>
    <source>
        <strain evidence="4">TMW 2.1764</strain>
    </source>
</reference>
<dbReference type="AlphaFoldDB" id="A0A5N6S575"/>
<dbReference type="GeneID" id="78127952"/>
<comment type="caution">
    <text evidence="3">The sequence shown here is derived from an EMBL/GenBank/DDBJ whole genome shotgun (WGS) entry which is preliminary data.</text>
</comment>
<dbReference type="PANTHER" id="PTHR43000">
    <property type="entry name" value="DTDP-D-GLUCOSE 4,6-DEHYDRATASE-RELATED"/>
    <property type="match status" value="1"/>
</dbReference>
<feature type="domain" description="NAD-dependent epimerase/dehydratase" evidence="2">
    <location>
        <begin position="3"/>
        <end position="232"/>
    </location>
</feature>
<dbReference type="Proteomes" id="UP000325415">
    <property type="component" value="Unassembled WGS sequence"/>
</dbReference>
<name>A0A5N6S575_9BIFI</name>
<organism evidence="3 4">
    <name type="scientific">Bifidobacterium tibiigranuli</name>
    <dbReference type="NCBI Taxonomy" id="2172043"/>
    <lineage>
        <taxon>Bacteria</taxon>
        <taxon>Bacillati</taxon>
        <taxon>Actinomycetota</taxon>
        <taxon>Actinomycetes</taxon>
        <taxon>Bifidobacteriales</taxon>
        <taxon>Bifidobacteriaceae</taxon>
        <taxon>Bifidobacterium</taxon>
    </lineage>
</organism>
<keyword evidence="4" id="KW-1185">Reference proteome</keyword>
<gene>
    <name evidence="3" type="ORF">DDE84_09685</name>
</gene>
<evidence type="ECO:0000313" key="3">
    <source>
        <dbReference type="EMBL" id="KAE8126924.1"/>
    </source>
</evidence>
<dbReference type="Gene3D" id="3.40.50.720">
    <property type="entry name" value="NAD(P)-binding Rossmann-like Domain"/>
    <property type="match status" value="1"/>
</dbReference>
<comment type="similarity">
    <text evidence="1">Belongs to the NAD(P)-dependent epimerase/dehydratase family.</text>
</comment>
<evidence type="ECO:0000259" key="2">
    <source>
        <dbReference type="Pfam" id="PF01370"/>
    </source>
</evidence>